<dbReference type="OrthoDB" id="9808930at2"/>
<gene>
    <name evidence="6" type="ORF">FM119_11195</name>
</gene>
<comment type="subcellular location">
    <subcellularLocation>
        <location evidence="1">Membrane</location>
        <topology evidence="1">Multi-pass membrane protein</topology>
    </subcellularLocation>
</comment>
<name>A0A1R4K3Z1_9MICO</name>
<evidence type="ECO:0000256" key="3">
    <source>
        <dbReference type="ARBA" id="ARBA00022989"/>
    </source>
</evidence>
<evidence type="ECO:0000313" key="6">
    <source>
        <dbReference type="EMBL" id="SJN38948.1"/>
    </source>
</evidence>
<organism evidence="6 7">
    <name type="scientific">Mycetocola reblochoni REB411</name>
    <dbReference type="NCBI Taxonomy" id="1255698"/>
    <lineage>
        <taxon>Bacteria</taxon>
        <taxon>Bacillati</taxon>
        <taxon>Actinomycetota</taxon>
        <taxon>Actinomycetes</taxon>
        <taxon>Micrococcales</taxon>
        <taxon>Microbacteriaceae</taxon>
        <taxon>Mycetocola</taxon>
    </lineage>
</organism>
<proteinExistence type="predicted"/>
<evidence type="ECO:0000256" key="4">
    <source>
        <dbReference type="ARBA" id="ARBA00023136"/>
    </source>
</evidence>
<dbReference type="RefSeq" id="WP_087138162.1">
    <property type="nucleotide sequence ID" value="NZ_FUKR01000064.1"/>
</dbReference>
<dbReference type="EMBL" id="FUKR01000064">
    <property type="protein sequence ID" value="SJN38948.1"/>
    <property type="molecule type" value="Genomic_DNA"/>
</dbReference>
<keyword evidence="2 5" id="KW-0812">Transmembrane</keyword>
<feature type="transmembrane region" description="Helical" evidence="5">
    <location>
        <begin position="17"/>
        <end position="38"/>
    </location>
</feature>
<sequence>MTSVPPPPLSAESDRRWAIAAHASGVLSVIGPLVVWLLQRDRGTASVREAKEALNVQLTVLIVCAGLAAAGVILDVLLIGWIARSLMGLVQLAGVVIAIVGAVTCARTGAVRYPFALRLIR</sequence>
<feature type="transmembrane region" description="Helical" evidence="5">
    <location>
        <begin position="89"/>
        <end position="111"/>
    </location>
</feature>
<protein>
    <recommendedName>
        <fullName evidence="8">DUF4870 domain-containing protein</fullName>
    </recommendedName>
</protein>
<keyword evidence="4 5" id="KW-0472">Membrane</keyword>
<evidence type="ECO:0000313" key="7">
    <source>
        <dbReference type="Proteomes" id="UP000196778"/>
    </source>
</evidence>
<keyword evidence="3 5" id="KW-1133">Transmembrane helix</keyword>
<feature type="transmembrane region" description="Helical" evidence="5">
    <location>
        <begin position="58"/>
        <end position="83"/>
    </location>
</feature>
<keyword evidence="7" id="KW-1185">Reference proteome</keyword>
<dbReference type="Pfam" id="PF09685">
    <property type="entry name" value="MamF_MmsF"/>
    <property type="match status" value="1"/>
</dbReference>
<evidence type="ECO:0000256" key="1">
    <source>
        <dbReference type="ARBA" id="ARBA00004141"/>
    </source>
</evidence>
<accession>A0A1R4K3Z1</accession>
<evidence type="ECO:0000256" key="5">
    <source>
        <dbReference type="SAM" id="Phobius"/>
    </source>
</evidence>
<evidence type="ECO:0000256" key="2">
    <source>
        <dbReference type="ARBA" id="ARBA00022692"/>
    </source>
</evidence>
<dbReference type="InterPro" id="IPR019109">
    <property type="entry name" value="MamF_MmsF"/>
</dbReference>
<dbReference type="AlphaFoldDB" id="A0A1R4K3Z1"/>
<reference evidence="7" key="1">
    <citation type="submission" date="2017-02" db="EMBL/GenBank/DDBJ databases">
        <authorList>
            <person name="Dridi B."/>
        </authorList>
    </citation>
    <scope>NUCLEOTIDE SEQUENCE [LARGE SCALE GENOMIC DNA]</scope>
    <source>
        <strain evidence="7">EB411</strain>
    </source>
</reference>
<evidence type="ECO:0008006" key="8">
    <source>
        <dbReference type="Google" id="ProtNLM"/>
    </source>
</evidence>
<dbReference type="Proteomes" id="UP000196778">
    <property type="component" value="Unassembled WGS sequence"/>
</dbReference>